<dbReference type="SMART" id="SM00297">
    <property type="entry name" value="BROMO"/>
    <property type="match status" value="1"/>
</dbReference>
<dbReference type="AlphaFoldDB" id="A0A6A4HIG5"/>
<keyword evidence="7" id="KW-0539">Nucleus</keyword>
<dbReference type="EMBL" id="ML769506">
    <property type="protein sequence ID" value="KAE9396917.1"/>
    <property type="molecule type" value="Genomic_DNA"/>
</dbReference>
<sequence>MARGVRGSSSTALAVPELPKVSFQKINDDLTSPTTGVDDRQARSYGYNDFSDFQRPEHYIRHIEPIEADLARQVEYDMDEQDKEWLDTLNVERKKDHVDKISYEIFEIIMDRLEKEWFDLTKNIPKPDFAMPSEDSTCAICDDSEGENSNAIVFCDGCNLANIDCYGVPYIPEGQWLCRKCTVSPENPVSCILCPNEGGAFKQTVHGEWVHLLCAIWVPETRVANDVFMEPVTGVEKISKQRWKLKCSICDIREGACIQCAKTSCFLAFHTTCARKEKLLLPMKSTQAESVTLTCYCDKHLPKEQQEAREAAIAAQEDDDDEAHTSKLSKSARAYAKTYKPGPPLVPAIIVDRITQYISKVNVRKRGDFLLMVCKYWSLKREARRGAPLLKRLHLEPWTAASSGKLQSEEDRMMKLELLRRLETDLEQVQNFRKQQQMDILQGILTQALYPHEPRLRFAFERIVGYDKHDYFKNPVNKAEVVDYFDIIKRPMCWSIIDAKLDRHEYWDIKDFRDDIELVLNNATLYNKSGTPFHKAAQRILTSAQPILQDLERLSTRPALTEDSTYHNEAGIKVENNTTLSASVIGDLEPPLELVELLFSLDAIKDETLNSPFVKPPPPPLEKPRKAPKLKLPKLDRTEESKRGKSKKAEDRAAGIPDERLVIRTRRSIAAAALSIESTPFEEELAETVFPLSDPNVPGPSRSRLSSEMPSVPEFREDVDNQASFKLFNSGWILPSDQKRRTRAPVPGPSQLPPLSTSVLDISSLPPPKKKIRLDRGVSKLSVFSTAEEENETLNSMYMERSSSIDAGRASAPRSTRSDTAGLRALSQVAAATVAADDRMDIDVPATAPSSSYQDEVNLTFHRRTSIMPVDLPEGPLIEPSGLPRIGNVIHANGKIIIEELDSPATRREKHMRRRAEREKLKHVGGGLISDSDSGIGSMSMPDSAEHQPEPQHISRRDVHATSVLSSLNEGGDEEAVLLGHHAPPPPPPPSELYLPVVKSNTRARRSNAAASTSTSAPTPLTLASPTKASSSNEPTKQPTTGSAGFKPGQALEGGTLVWAKADTFPWWPAVIFETGDPYVPPAAKKMHASMMRKKKYQDSGLYFQHSWQCVGLDKLLPLGDDDELDADLVASQSKRQKWKNAKIRNECREAWRTAKQEIDMQADDEEVVES</sequence>
<dbReference type="Proteomes" id="UP000799118">
    <property type="component" value="Unassembled WGS sequence"/>
</dbReference>
<evidence type="ECO:0000256" key="9">
    <source>
        <dbReference type="PROSITE-ProRule" id="PRU00146"/>
    </source>
</evidence>
<organism evidence="15 16">
    <name type="scientific">Gymnopus androsaceus JB14</name>
    <dbReference type="NCBI Taxonomy" id="1447944"/>
    <lineage>
        <taxon>Eukaryota</taxon>
        <taxon>Fungi</taxon>
        <taxon>Dikarya</taxon>
        <taxon>Basidiomycota</taxon>
        <taxon>Agaricomycotina</taxon>
        <taxon>Agaricomycetes</taxon>
        <taxon>Agaricomycetidae</taxon>
        <taxon>Agaricales</taxon>
        <taxon>Marasmiineae</taxon>
        <taxon>Omphalotaceae</taxon>
        <taxon>Gymnopus</taxon>
    </lineage>
</organism>
<dbReference type="InterPro" id="IPR019542">
    <property type="entry name" value="Enhancer_polycomb-like_N"/>
</dbReference>
<feature type="region of interest" description="Disordered" evidence="10">
    <location>
        <begin position="308"/>
        <end position="327"/>
    </location>
</feature>
<evidence type="ECO:0000256" key="4">
    <source>
        <dbReference type="ARBA" id="ARBA00022771"/>
    </source>
</evidence>
<dbReference type="SMART" id="SM00293">
    <property type="entry name" value="PWWP"/>
    <property type="match status" value="1"/>
</dbReference>
<comment type="subcellular location">
    <subcellularLocation>
        <location evidence="1">Nucleus</location>
    </subcellularLocation>
</comment>
<feature type="region of interest" description="Disordered" evidence="10">
    <location>
        <begin position="609"/>
        <end position="654"/>
    </location>
</feature>
<evidence type="ECO:0000256" key="7">
    <source>
        <dbReference type="ARBA" id="ARBA00023242"/>
    </source>
</evidence>
<dbReference type="CDD" id="cd04369">
    <property type="entry name" value="Bromodomain"/>
    <property type="match status" value="1"/>
</dbReference>
<dbReference type="PROSITE" id="PS50014">
    <property type="entry name" value="BROMODOMAIN_2"/>
    <property type="match status" value="1"/>
</dbReference>
<evidence type="ECO:0000256" key="6">
    <source>
        <dbReference type="ARBA" id="ARBA00023117"/>
    </source>
</evidence>
<dbReference type="InterPro" id="IPR050701">
    <property type="entry name" value="Histone_Mod_Regulator"/>
</dbReference>
<dbReference type="Pfam" id="PF13831">
    <property type="entry name" value="PHD_2"/>
    <property type="match status" value="1"/>
</dbReference>
<dbReference type="FunFam" id="3.30.40.10:FF:000007">
    <property type="entry name" value="Bromodomain containing 1, isoform CRA_b"/>
    <property type="match status" value="1"/>
</dbReference>
<dbReference type="InterPro" id="IPR011011">
    <property type="entry name" value="Znf_FYVE_PHD"/>
</dbReference>
<dbReference type="Gene3D" id="3.30.40.10">
    <property type="entry name" value="Zinc/RING finger domain, C3HC4 (zinc finger)"/>
    <property type="match status" value="2"/>
</dbReference>
<evidence type="ECO:0000256" key="2">
    <source>
        <dbReference type="ARBA" id="ARBA00022723"/>
    </source>
</evidence>
<dbReference type="CDD" id="cd15492">
    <property type="entry name" value="PHD_BRPF_JADE_like"/>
    <property type="match status" value="1"/>
</dbReference>
<evidence type="ECO:0000256" key="8">
    <source>
        <dbReference type="PROSITE-ProRule" id="PRU00035"/>
    </source>
</evidence>
<dbReference type="GO" id="GO:0006357">
    <property type="term" value="P:regulation of transcription by RNA polymerase II"/>
    <property type="evidence" value="ECO:0007669"/>
    <property type="project" value="TreeGrafter"/>
</dbReference>
<dbReference type="SUPFAM" id="SSF47370">
    <property type="entry name" value="Bromodomain"/>
    <property type="match status" value="1"/>
</dbReference>
<proteinExistence type="predicted"/>
<dbReference type="SUPFAM" id="SSF57903">
    <property type="entry name" value="FYVE/PHD zinc finger"/>
    <property type="match status" value="1"/>
</dbReference>
<evidence type="ECO:0000259" key="14">
    <source>
        <dbReference type="PROSITE" id="PS51805"/>
    </source>
</evidence>
<dbReference type="PRINTS" id="PR00503">
    <property type="entry name" value="BROMODOMAIN"/>
</dbReference>
<evidence type="ECO:0000313" key="16">
    <source>
        <dbReference type="Proteomes" id="UP000799118"/>
    </source>
</evidence>
<dbReference type="Pfam" id="PF13832">
    <property type="entry name" value="zf-HC5HC2H_2"/>
    <property type="match status" value="1"/>
</dbReference>
<dbReference type="Gene3D" id="2.30.30.140">
    <property type="match status" value="1"/>
</dbReference>
<accession>A0A6A4HIG5</accession>
<dbReference type="OrthoDB" id="20839at2759"/>
<dbReference type="Pfam" id="PF00855">
    <property type="entry name" value="PWWP"/>
    <property type="match status" value="1"/>
</dbReference>
<feature type="domain" description="PHD-type" evidence="12">
    <location>
        <begin position="135"/>
        <end position="184"/>
    </location>
</feature>
<dbReference type="InterPro" id="IPR001965">
    <property type="entry name" value="Znf_PHD"/>
</dbReference>
<dbReference type="SUPFAM" id="SSF63748">
    <property type="entry name" value="Tudor/PWWP/MBT"/>
    <property type="match status" value="1"/>
</dbReference>
<evidence type="ECO:0000259" key="11">
    <source>
        <dbReference type="PROSITE" id="PS50014"/>
    </source>
</evidence>
<dbReference type="GO" id="GO:0008270">
    <property type="term" value="F:zinc ion binding"/>
    <property type="evidence" value="ECO:0007669"/>
    <property type="project" value="UniProtKB-KW"/>
</dbReference>
<dbReference type="PANTHER" id="PTHR13793:SF107">
    <property type="entry name" value="BROMODOMAIN-CONTAINING PROTEIN HOMOLOG"/>
    <property type="match status" value="1"/>
</dbReference>
<feature type="region of interest" description="Disordered" evidence="10">
    <location>
        <begin position="1002"/>
        <end position="1049"/>
    </location>
</feature>
<dbReference type="InterPro" id="IPR019787">
    <property type="entry name" value="Znf_PHD-finger"/>
</dbReference>
<evidence type="ECO:0000256" key="1">
    <source>
        <dbReference type="ARBA" id="ARBA00004123"/>
    </source>
</evidence>
<keyword evidence="3" id="KW-0677">Repeat</keyword>
<feature type="compositionally biased region" description="Basic and acidic residues" evidence="10">
    <location>
        <begin position="633"/>
        <end position="654"/>
    </location>
</feature>
<evidence type="ECO:0008006" key="17">
    <source>
        <dbReference type="Google" id="ProtNLM"/>
    </source>
</evidence>
<dbReference type="GO" id="GO:0005634">
    <property type="term" value="C:nucleus"/>
    <property type="evidence" value="ECO:0007669"/>
    <property type="project" value="UniProtKB-SubCell"/>
</dbReference>
<keyword evidence="6 8" id="KW-0103">Bromodomain</keyword>
<feature type="compositionally biased region" description="Low complexity" evidence="10">
    <location>
        <begin position="1007"/>
        <end position="1027"/>
    </location>
</feature>
<dbReference type="Pfam" id="PF10513">
    <property type="entry name" value="EPL1"/>
    <property type="match status" value="1"/>
</dbReference>
<dbReference type="SMART" id="SM00249">
    <property type="entry name" value="PHD"/>
    <property type="match status" value="2"/>
</dbReference>
<dbReference type="PROSITE" id="PS51805">
    <property type="entry name" value="EPHD"/>
    <property type="match status" value="1"/>
</dbReference>
<dbReference type="Gene3D" id="1.20.920.10">
    <property type="entry name" value="Bromodomain-like"/>
    <property type="match status" value="1"/>
</dbReference>
<dbReference type="PANTHER" id="PTHR13793">
    <property type="entry name" value="PHD FINGER PROTEINS"/>
    <property type="match status" value="1"/>
</dbReference>
<evidence type="ECO:0000259" key="13">
    <source>
        <dbReference type="PROSITE" id="PS50812"/>
    </source>
</evidence>
<feature type="compositionally biased region" description="Polar residues" evidence="10">
    <location>
        <begin position="1028"/>
        <end position="1043"/>
    </location>
</feature>
<keyword evidence="5" id="KW-0862">Zinc</keyword>
<keyword evidence="4 9" id="KW-0863">Zinc-finger</keyword>
<evidence type="ECO:0000256" key="3">
    <source>
        <dbReference type="ARBA" id="ARBA00022737"/>
    </source>
</evidence>
<feature type="compositionally biased region" description="Basic and acidic residues" evidence="10">
    <location>
        <begin position="944"/>
        <end position="957"/>
    </location>
</feature>
<feature type="domain" description="PHD-type" evidence="14">
    <location>
        <begin position="188"/>
        <end position="301"/>
    </location>
</feature>
<dbReference type="PROSITE" id="PS50016">
    <property type="entry name" value="ZF_PHD_2"/>
    <property type="match status" value="1"/>
</dbReference>
<protein>
    <recommendedName>
        <fullName evidence="17">Bromodomain-containing protein</fullName>
    </recommendedName>
</protein>
<feature type="domain" description="Bromo" evidence="11">
    <location>
        <begin position="464"/>
        <end position="534"/>
    </location>
</feature>
<evidence type="ECO:0000256" key="5">
    <source>
        <dbReference type="ARBA" id="ARBA00022833"/>
    </source>
</evidence>
<dbReference type="InterPro" id="IPR036427">
    <property type="entry name" value="Bromodomain-like_sf"/>
</dbReference>
<dbReference type="InterPro" id="IPR013083">
    <property type="entry name" value="Znf_RING/FYVE/PHD"/>
</dbReference>
<gene>
    <name evidence="15" type="ORF">BT96DRAFT_921842</name>
</gene>
<dbReference type="GO" id="GO:0006325">
    <property type="term" value="P:chromatin organization"/>
    <property type="evidence" value="ECO:0007669"/>
    <property type="project" value="UniProtKB-ARBA"/>
</dbReference>
<dbReference type="PROSITE" id="PS50812">
    <property type="entry name" value="PWWP"/>
    <property type="match status" value="1"/>
</dbReference>
<dbReference type="Pfam" id="PF00439">
    <property type="entry name" value="Bromodomain"/>
    <property type="match status" value="1"/>
</dbReference>
<feature type="region of interest" description="Disordered" evidence="10">
    <location>
        <begin position="739"/>
        <end position="761"/>
    </location>
</feature>
<keyword evidence="2" id="KW-0479">Metal-binding</keyword>
<name>A0A6A4HIG5_9AGAR</name>
<evidence type="ECO:0000256" key="10">
    <source>
        <dbReference type="SAM" id="MobiDB-lite"/>
    </source>
</evidence>
<keyword evidence="16" id="KW-1185">Reference proteome</keyword>
<dbReference type="InterPro" id="IPR000313">
    <property type="entry name" value="PWWP_dom"/>
</dbReference>
<feature type="region of interest" description="Disordered" evidence="10">
    <location>
        <begin position="907"/>
        <end position="957"/>
    </location>
</feature>
<evidence type="ECO:0000259" key="12">
    <source>
        <dbReference type="PROSITE" id="PS50016"/>
    </source>
</evidence>
<dbReference type="InterPro" id="IPR001487">
    <property type="entry name" value="Bromodomain"/>
</dbReference>
<feature type="compositionally biased region" description="Low complexity" evidence="10">
    <location>
        <begin position="929"/>
        <end position="941"/>
    </location>
</feature>
<feature type="domain" description="PWWP" evidence="13">
    <location>
        <begin position="1054"/>
        <end position="1122"/>
    </location>
</feature>
<reference evidence="15" key="1">
    <citation type="journal article" date="2019" name="Environ. Microbiol.">
        <title>Fungal ecological strategies reflected in gene transcription - a case study of two litter decomposers.</title>
        <authorList>
            <person name="Barbi F."/>
            <person name="Kohler A."/>
            <person name="Barry K."/>
            <person name="Baskaran P."/>
            <person name="Daum C."/>
            <person name="Fauchery L."/>
            <person name="Ihrmark K."/>
            <person name="Kuo A."/>
            <person name="LaButti K."/>
            <person name="Lipzen A."/>
            <person name="Morin E."/>
            <person name="Grigoriev I.V."/>
            <person name="Henrissat B."/>
            <person name="Lindahl B."/>
            <person name="Martin F."/>
        </authorList>
    </citation>
    <scope>NUCLEOTIDE SEQUENCE</scope>
    <source>
        <strain evidence="15">JB14</strain>
    </source>
</reference>
<dbReference type="InterPro" id="IPR034732">
    <property type="entry name" value="EPHD"/>
</dbReference>
<evidence type="ECO:0000313" key="15">
    <source>
        <dbReference type="EMBL" id="KAE9396917.1"/>
    </source>
</evidence>